<comment type="caution">
    <text evidence="1">The sequence shown here is derived from an EMBL/GenBank/DDBJ whole genome shotgun (WGS) entry which is preliminary data.</text>
</comment>
<evidence type="ECO:0000313" key="1">
    <source>
        <dbReference type="EMBL" id="CAI6338673.1"/>
    </source>
</evidence>
<gene>
    <name evidence="1" type="ORF">PDIGIT_LOCUS11805</name>
</gene>
<proteinExistence type="predicted"/>
<name>A0A9W4XP68_9PLEO</name>
<reference evidence="1" key="1">
    <citation type="submission" date="2023-01" db="EMBL/GenBank/DDBJ databases">
        <authorList>
            <person name="Van Ghelder C."/>
            <person name="Rancurel C."/>
        </authorList>
    </citation>
    <scope>NUCLEOTIDE SEQUENCE</scope>
    <source>
        <strain evidence="1">CNCM I-4278</strain>
    </source>
</reference>
<dbReference type="Proteomes" id="UP001152607">
    <property type="component" value="Unassembled WGS sequence"/>
</dbReference>
<organism evidence="1 2">
    <name type="scientific">Periconia digitata</name>
    <dbReference type="NCBI Taxonomy" id="1303443"/>
    <lineage>
        <taxon>Eukaryota</taxon>
        <taxon>Fungi</taxon>
        <taxon>Dikarya</taxon>
        <taxon>Ascomycota</taxon>
        <taxon>Pezizomycotina</taxon>
        <taxon>Dothideomycetes</taxon>
        <taxon>Pleosporomycetidae</taxon>
        <taxon>Pleosporales</taxon>
        <taxon>Massarineae</taxon>
        <taxon>Periconiaceae</taxon>
        <taxon>Periconia</taxon>
    </lineage>
</organism>
<keyword evidence="2" id="KW-1185">Reference proteome</keyword>
<dbReference type="AlphaFoldDB" id="A0A9W4XP68"/>
<protein>
    <submittedName>
        <fullName evidence="1">Uncharacterized protein</fullName>
    </submittedName>
</protein>
<accession>A0A9W4XP68</accession>
<dbReference type="EMBL" id="CAOQHR010000008">
    <property type="protein sequence ID" value="CAI6338673.1"/>
    <property type="molecule type" value="Genomic_DNA"/>
</dbReference>
<evidence type="ECO:0000313" key="2">
    <source>
        <dbReference type="Proteomes" id="UP001152607"/>
    </source>
</evidence>
<sequence length="136" mass="15101">MSNLFVFEWGIYMFTFTSHMYTIIEPPSLCNLNLAICRAKLLVHELYSGTASPLTLHNQVDESRHPRLQYTSSQGRATVGVGRMSQYAGLLCSSIHARVPPALPSPPSWELHQAEEAHGADVRVVVYRGPSFVSLS</sequence>